<keyword evidence="3" id="KW-1185">Reference proteome</keyword>
<evidence type="ECO:0000313" key="3">
    <source>
        <dbReference type="Proteomes" id="UP000198619"/>
    </source>
</evidence>
<organism evidence="2 3">
    <name type="scientific">Clostridium frigidicarnis</name>
    <dbReference type="NCBI Taxonomy" id="84698"/>
    <lineage>
        <taxon>Bacteria</taxon>
        <taxon>Bacillati</taxon>
        <taxon>Bacillota</taxon>
        <taxon>Clostridia</taxon>
        <taxon>Eubacteriales</taxon>
        <taxon>Clostridiaceae</taxon>
        <taxon>Clostridium</taxon>
    </lineage>
</organism>
<gene>
    <name evidence="2" type="ORF">SAMN04488528_1002211</name>
</gene>
<evidence type="ECO:0000256" key="1">
    <source>
        <dbReference type="SAM" id="MobiDB-lite"/>
    </source>
</evidence>
<sequence length="30" mass="3684">MHREDKKAKKKTDKFKKPEVIKDDEVKKQK</sequence>
<protein>
    <submittedName>
        <fullName evidence="2">Uncharacterized protein</fullName>
    </submittedName>
</protein>
<proteinExistence type="predicted"/>
<accession>A0A1I0VR49</accession>
<name>A0A1I0VR49_9CLOT</name>
<feature type="region of interest" description="Disordered" evidence="1">
    <location>
        <begin position="1"/>
        <end position="30"/>
    </location>
</feature>
<evidence type="ECO:0000313" key="2">
    <source>
        <dbReference type="EMBL" id="SFA78156.1"/>
    </source>
</evidence>
<dbReference type="STRING" id="84698.SAMN04488528_1002211"/>
<reference evidence="2 3" key="1">
    <citation type="submission" date="2016-10" db="EMBL/GenBank/DDBJ databases">
        <authorList>
            <person name="de Groot N.N."/>
        </authorList>
    </citation>
    <scope>NUCLEOTIDE SEQUENCE [LARGE SCALE GENOMIC DNA]</scope>
    <source>
        <strain evidence="2 3">DSM 12271</strain>
    </source>
</reference>
<dbReference type="AlphaFoldDB" id="A0A1I0VR49"/>
<dbReference type="Proteomes" id="UP000198619">
    <property type="component" value="Unassembled WGS sequence"/>
</dbReference>
<feature type="compositionally biased region" description="Basic and acidic residues" evidence="1">
    <location>
        <begin position="15"/>
        <end position="30"/>
    </location>
</feature>
<dbReference type="EMBL" id="FOKI01000002">
    <property type="protein sequence ID" value="SFA78156.1"/>
    <property type="molecule type" value="Genomic_DNA"/>
</dbReference>